<dbReference type="GO" id="GO:0006298">
    <property type="term" value="P:mismatch repair"/>
    <property type="evidence" value="ECO:0007669"/>
    <property type="project" value="TreeGrafter"/>
</dbReference>
<evidence type="ECO:0000256" key="3">
    <source>
        <dbReference type="ARBA" id="ARBA00022691"/>
    </source>
</evidence>
<dbReference type="PRINTS" id="PR00505">
    <property type="entry name" value="D12N6MTFRASE"/>
</dbReference>
<keyword evidence="1 4" id="KW-0489">Methyltransferase</keyword>
<dbReference type="Proteomes" id="UP000250642">
    <property type="component" value="Unassembled WGS sequence"/>
</dbReference>
<dbReference type="InterPro" id="IPR012327">
    <property type="entry name" value="MeTrfase_D12"/>
</dbReference>
<dbReference type="RefSeq" id="WP_113052180.1">
    <property type="nucleotide sequence ID" value="NZ_QEVW01000003.1"/>
</dbReference>
<evidence type="ECO:0000313" key="4">
    <source>
        <dbReference type="EMBL" id="RAW18521.1"/>
    </source>
</evidence>
<dbReference type="GO" id="GO:0032259">
    <property type="term" value="P:methylation"/>
    <property type="evidence" value="ECO:0007669"/>
    <property type="project" value="UniProtKB-KW"/>
</dbReference>
<comment type="caution">
    <text evidence="4">The sequence shown here is derived from an EMBL/GenBank/DDBJ whole genome shotgun (WGS) entry which is preliminary data.</text>
</comment>
<accession>A0A329R1V8</accession>
<dbReference type="Gene3D" id="3.40.50.150">
    <property type="entry name" value="Vaccinia Virus protein VP39"/>
    <property type="match status" value="2"/>
</dbReference>
<dbReference type="InterPro" id="IPR012263">
    <property type="entry name" value="M_m6A_EcoRV"/>
</dbReference>
<dbReference type="PANTHER" id="PTHR30481:SF4">
    <property type="entry name" value="SITE-SPECIFIC DNA-METHYLTRANSFERASE (ADENINE-SPECIFIC)"/>
    <property type="match status" value="1"/>
</dbReference>
<name>A0A329R1V8_9BACL</name>
<protein>
    <submittedName>
        <fullName evidence="4">DNA adenine methylase</fullName>
    </submittedName>
</protein>
<reference evidence="4 5" key="1">
    <citation type="submission" date="2018-04" db="EMBL/GenBank/DDBJ databases">
        <title>Paenibacillus taichungensis Genome sequencing and assembly.</title>
        <authorList>
            <person name="Xu J."/>
            <person name="Rensing C."/>
            <person name="Mazhar H.S."/>
        </authorList>
    </citation>
    <scope>NUCLEOTIDE SEQUENCE [LARGE SCALE GENOMIC DNA]</scope>
    <source>
        <strain evidence="4 5">NC1</strain>
    </source>
</reference>
<dbReference type="InterPro" id="IPR029063">
    <property type="entry name" value="SAM-dependent_MTases_sf"/>
</dbReference>
<evidence type="ECO:0000256" key="2">
    <source>
        <dbReference type="ARBA" id="ARBA00022679"/>
    </source>
</evidence>
<evidence type="ECO:0000313" key="5">
    <source>
        <dbReference type="Proteomes" id="UP000250642"/>
    </source>
</evidence>
<dbReference type="GO" id="GO:0009307">
    <property type="term" value="P:DNA restriction-modification system"/>
    <property type="evidence" value="ECO:0007669"/>
    <property type="project" value="InterPro"/>
</dbReference>
<dbReference type="AlphaFoldDB" id="A0A329R1V8"/>
<dbReference type="GO" id="GO:1904047">
    <property type="term" value="F:S-adenosyl-L-methionine binding"/>
    <property type="evidence" value="ECO:0007669"/>
    <property type="project" value="TreeGrafter"/>
</dbReference>
<proteinExistence type="predicted"/>
<dbReference type="GO" id="GO:0043565">
    <property type="term" value="F:sequence-specific DNA binding"/>
    <property type="evidence" value="ECO:0007669"/>
    <property type="project" value="TreeGrafter"/>
</dbReference>
<dbReference type="SUPFAM" id="SSF53335">
    <property type="entry name" value="S-adenosyl-L-methionine-dependent methyltransferases"/>
    <property type="match status" value="1"/>
</dbReference>
<keyword evidence="3" id="KW-0949">S-adenosyl-L-methionine</keyword>
<sequence length="269" mass="31676">MKVQRILHYPGSKWSMADWIISHMPPHQTYLEPFFGSGAVFFNKQRSFIETINDRSDEVTNLFEIIRKRPEELARVVYWTPYSRSEYYLSYQTADDPLEKARRFLLRTWQAIGAKSSDRTGWRSNVQADKSPHKLATGQWRDLPGRILQATDRLQDVQIENQDAFRLIERYNRNDVLIYADPPYVLETRSNRIYAHEMTNQDHCNLLEILDNHPGPVLLSGYAHPMYDNRLKHWQRETKQVRAEAGRIRTEVLWINPVAAGQVGQMQLF</sequence>
<dbReference type="Pfam" id="PF02086">
    <property type="entry name" value="MethyltransfD12"/>
    <property type="match status" value="1"/>
</dbReference>
<dbReference type="PANTHER" id="PTHR30481">
    <property type="entry name" value="DNA ADENINE METHYLASE"/>
    <property type="match status" value="1"/>
</dbReference>
<gene>
    <name evidence="4" type="ORF">DC345_04915</name>
</gene>
<organism evidence="4 5">
    <name type="scientific">Paenibacillus taichungensis</name>
    <dbReference type="NCBI Taxonomy" id="484184"/>
    <lineage>
        <taxon>Bacteria</taxon>
        <taxon>Bacillati</taxon>
        <taxon>Bacillota</taxon>
        <taxon>Bacilli</taxon>
        <taxon>Bacillales</taxon>
        <taxon>Paenibacillaceae</taxon>
        <taxon>Paenibacillus</taxon>
    </lineage>
</organism>
<dbReference type="EMBL" id="QEVW01000003">
    <property type="protein sequence ID" value="RAW18521.1"/>
    <property type="molecule type" value="Genomic_DNA"/>
</dbReference>
<dbReference type="PIRSF" id="PIRSF000398">
    <property type="entry name" value="M_m6A_EcoRV"/>
    <property type="match status" value="1"/>
</dbReference>
<keyword evidence="2" id="KW-0808">Transferase</keyword>
<dbReference type="GO" id="GO:0009007">
    <property type="term" value="F:site-specific DNA-methyltransferase (adenine-specific) activity"/>
    <property type="evidence" value="ECO:0007669"/>
    <property type="project" value="UniProtKB-EC"/>
</dbReference>
<evidence type="ECO:0000256" key="1">
    <source>
        <dbReference type="ARBA" id="ARBA00022603"/>
    </source>
</evidence>